<evidence type="ECO:0000256" key="1">
    <source>
        <dbReference type="SAM" id="MobiDB-lite"/>
    </source>
</evidence>
<dbReference type="KEGG" id="ego:BBD34_04900"/>
<protein>
    <submittedName>
        <fullName evidence="2">Uncharacterized protein</fullName>
    </submittedName>
</protein>
<reference evidence="2 3" key="1">
    <citation type="submission" date="2016-06" db="EMBL/GenBank/DDBJ databases">
        <authorList>
            <person name="Nicholson A.C."/>
        </authorList>
    </citation>
    <scope>NUCLEOTIDE SEQUENCE [LARGE SCALE GENOMIC DNA]</scope>
    <source>
        <strain evidence="2 3">G4123</strain>
    </source>
</reference>
<feature type="compositionally biased region" description="Gly residues" evidence="1">
    <location>
        <begin position="200"/>
        <end position="210"/>
    </location>
</feature>
<feature type="region of interest" description="Disordered" evidence="1">
    <location>
        <begin position="191"/>
        <end position="210"/>
    </location>
</feature>
<dbReference type="Proteomes" id="UP000190816">
    <property type="component" value="Unassembled WGS sequence"/>
</dbReference>
<accession>A0AAJ3NAW7</accession>
<evidence type="ECO:0000313" key="3">
    <source>
        <dbReference type="Proteomes" id="UP000190816"/>
    </source>
</evidence>
<organism evidence="2 3">
    <name type="scientific">Elizabethkingia ursingii</name>
    <dbReference type="NCBI Taxonomy" id="1756150"/>
    <lineage>
        <taxon>Bacteria</taxon>
        <taxon>Pseudomonadati</taxon>
        <taxon>Bacteroidota</taxon>
        <taxon>Flavobacteriia</taxon>
        <taxon>Flavobacteriales</taxon>
        <taxon>Weeksellaceae</taxon>
        <taxon>Elizabethkingia</taxon>
    </lineage>
</organism>
<dbReference type="EMBL" id="MAIC01000016">
    <property type="protein sequence ID" value="OPB73624.1"/>
    <property type="molecule type" value="Genomic_DNA"/>
</dbReference>
<gene>
    <name evidence="2" type="ORF">BAY32_11320</name>
</gene>
<comment type="caution">
    <text evidence="2">The sequence shown here is derived from an EMBL/GenBank/DDBJ whole genome shotgun (WGS) entry which is preliminary data.</text>
</comment>
<name>A0AAJ3NAW7_9FLAO</name>
<dbReference type="AlphaFoldDB" id="A0AAJ3NAW7"/>
<feature type="compositionally biased region" description="Polar residues" evidence="1">
    <location>
        <begin position="393"/>
        <end position="417"/>
    </location>
</feature>
<proteinExistence type="predicted"/>
<sequence>MVNCIHDEREIVSSNNSVNISQDITTKAYTKLSPWSEDIDFIQKVQKVFLKNAKLDYFRDKYGDIYWDYALSFPNKLEAGLALPIIKDNNVVMLLKATEKNGRIYFQKIENSEYLDFFRSLILQDKSLQTYTNGAENSIRKVAGIDKIATMEYKCTYKTVSIGCANGQTDCPPVSKTVSECSWIETGGQDFESIAPPSESGGGGGDGGYSGDGELRWMPDVLLFSKKPAGEKITNIKDYLKCLNMSQGATVTLYVTQPTPNTTSTWSGSVADPEVGHTFISITQGGTTRFLGFYPSNSISPFSSPPAAVGMYVNDQGHKFSVSITSNITATQLNNMIGYINSMSSATYNLNTYNCTNFGIDAVSRAGISVPKTSGSWPGGGGVNPGNLGQDLRNLNNSSVQKNTSGGNAPKNTGSCN</sequence>
<evidence type="ECO:0000313" key="2">
    <source>
        <dbReference type="EMBL" id="OPB73624.1"/>
    </source>
</evidence>
<feature type="region of interest" description="Disordered" evidence="1">
    <location>
        <begin position="374"/>
        <end position="417"/>
    </location>
</feature>